<keyword evidence="4" id="KW-1185">Reference proteome</keyword>
<reference evidence="4" key="2">
    <citation type="submission" date="2014-09" db="EMBL/GenBank/DDBJ databases">
        <authorList>
            <consortium name="NBRP consortium"/>
            <person name="Sawabe T."/>
            <person name="Meirelles P."/>
            <person name="Nakanishi M."/>
            <person name="Sayaka M."/>
            <person name="Hattori M."/>
            <person name="Ohkuma M."/>
        </authorList>
    </citation>
    <scope>NUCLEOTIDE SEQUENCE [LARGE SCALE GENOMIC DNA]</scope>
    <source>
        <strain evidence="4">JCM 19239</strain>
    </source>
</reference>
<dbReference type="InterPro" id="IPR046459">
    <property type="entry name" value="Caps_syn_GfcC_N"/>
</dbReference>
<dbReference type="Pfam" id="PF20616">
    <property type="entry name" value="Caps_syn_GfcC_N"/>
    <property type="match status" value="1"/>
</dbReference>
<dbReference type="Proteomes" id="UP000029223">
    <property type="component" value="Unassembled WGS sequence"/>
</dbReference>
<accession>A0ABQ0J611</accession>
<name>A0ABQ0J611_9VIBR</name>
<reference evidence="4" key="1">
    <citation type="submission" date="2014-09" db="EMBL/GenBank/DDBJ databases">
        <title>Vibrio variabilis JCM 19239. (C206) whole genome shotgun sequence.</title>
        <authorList>
            <person name="Sawabe T."/>
            <person name="Meirelles P."/>
            <person name="Nakanishi M."/>
            <person name="Sayaka M."/>
            <person name="Hattori M."/>
            <person name="Ohkuma M."/>
        </authorList>
    </citation>
    <scope>NUCLEOTIDE SEQUENCE [LARGE SCALE GENOMIC DNA]</scope>
    <source>
        <strain evidence="4">JCM 19239</strain>
    </source>
</reference>
<evidence type="ECO:0000313" key="3">
    <source>
        <dbReference type="EMBL" id="GAL24204.1"/>
    </source>
</evidence>
<comment type="caution">
    <text evidence="3">The sequence shown here is derived from an EMBL/GenBank/DDBJ whole genome shotgun (WGS) entry which is preliminary data.</text>
</comment>
<dbReference type="Pfam" id="PF06251">
    <property type="entry name" value="Caps_syn_GfcC_C"/>
    <property type="match status" value="1"/>
</dbReference>
<evidence type="ECO:0000313" key="4">
    <source>
        <dbReference type="Proteomes" id="UP000029223"/>
    </source>
</evidence>
<organism evidence="3 4">
    <name type="scientific">Vibrio variabilis</name>
    <dbReference type="NCBI Taxonomy" id="990271"/>
    <lineage>
        <taxon>Bacteria</taxon>
        <taxon>Pseudomonadati</taxon>
        <taxon>Pseudomonadota</taxon>
        <taxon>Gammaproteobacteria</taxon>
        <taxon>Vibrionales</taxon>
        <taxon>Vibrionaceae</taxon>
        <taxon>Vibrio</taxon>
    </lineage>
</organism>
<proteinExistence type="predicted"/>
<dbReference type="EMBL" id="BBMS01000003">
    <property type="protein sequence ID" value="GAL24204.1"/>
    <property type="molecule type" value="Genomic_DNA"/>
</dbReference>
<feature type="domain" description="Capsule biosynthesis GfcC-like C-terminal" evidence="1">
    <location>
        <begin position="107"/>
        <end position="190"/>
    </location>
</feature>
<gene>
    <name evidence="3" type="ORF">JCM19239_3907</name>
</gene>
<sequence length="196" mass="22190">MSTQLEPLQAQLFSIDKAASLELQVQQVVNKLYALQQQDPNLGADKLLKQIQESQFLYREFTSLDYDVVQSQREGNPLLSGNYQLNIGPRTSNVVFMGAVKKQESVTQRAQWFLADYFKSIGDFRLDSASPSTAWVIQPDGKVLQANYGIWNFQPHFIAPGAIVYVPIKSLPSEFASLNQDIVQLLRHKVKTNEQQ</sequence>
<dbReference type="Gene3D" id="3.10.20.700">
    <property type="match status" value="1"/>
</dbReference>
<evidence type="ECO:0000259" key="2">
    <source>
        <dbReference type="Pfam" id="PF20616"/>
    </source>
</evidence>
<feature type="domain" description="Capsule biosynthesis GfcC-like N-terminal" evidence="2">
    <location>
        <begin position="18"/>
        <end position="90"/>
    </location>
</feature>
<dbReference type="Gene3D" id="3.10.560.10">
    <property type="entry name" value="Outer membrane lipoprotein wza domain like"/>
    <property type="match status" value="1"/>
</dbReference>
<evidence type="ECO:0000259" key="1">
    <source>
        <dbReference type="Pfam" id="PF06251"/>
    </source>
</evidence>
<dbReference type="InterPro" id="IPR010425">
    <property type="entry name" value="Caps_synth_GfcC-like_C"/>
</dbReference>
<protein>
    <submittedName>
        <fullName evidence="3">YjbG polysaccharide synthesis-related protein</fullName>
    </submittedName>
</protein>